<name>A0AAP5F2S0_9GAMM</name>
<feature type="compositionally biased region" description="Basic and acidic residues" evidence="1">
    <location>
        <begin position="10"/>
        <end position="26"/>
    </location>
</feature>
<keyword evidence="5" id="KW-1185">Reference proteome</keyword>
<evidence type="ECO:0000313" key="4">
    <source>
        <dbReference type="Proteomes" id="UP001240529"/>
    </source>
</evidence>
<reference evidence="3 5" key="2">
    <citation type="submission" date="2024-09" db="EMBL/GenBank/DDBJ databases">
        <title>Whole genome analysis of Stenotrophomonas geniculata MK-1, and its biological control impact on peanut foliage fungus diseases.</title>
        <authorList>
            <person name="Ahsan T."/>
        </authorList>
    </citation>
    <scope>NUCLEOTIDE SEQUENCE [LARGE SCALE GENOMIC DNA]</scope>
    <source>
        <strain evidence="3 5">MK-1</strain>
    </source>
</reference>
<gene>
    <name evidence="3" type="ORF">ACFLLB_06370</name>
    <name evidence="2" type="ORF">Q0031_18395</name>
</gene>
<dbReference type="AlphaFoldDB" id="A0AAP5F2S0"/>
<evidence type="ECO:0000256" key="1">
    <source>
        <dbReference type="SAM" id="MobiDB-lite"/>
    </source>
</evidence>
<protein>
    <submittedName>
        <fullName evidence="2">Uncharacterized protein</fullName>
    </submittedName>
</protein>
<comment type="caution">
    <text evidence="2">The sequence shown here is derived from an EMBL/GenBank/DDBJ whole genome shotgun (WGS) entry which is preliminary data.</text>
</comment>
<dbReference type="RefSeq" id="WP_019338915.1">
    <property type="nucleotide sequence ID" value="NZ_CP133579.1"/>
</dbReference>
<dbReference type="EMBL" id="JBHRFL010000006">
    <property type="protein sequence ID" value="MFC6069188.1"/>
    <property type="molecule type" value="Genomic_DNA"/>
</dbReference>
<evidence type="ECO:0000313" key="2">
    <source>
        <dbReference type="EMBL" id="MDQ7953756.1"/>
    </source>
</evidence>
<evidence type="ECO:0000313" key="5">
    <source>
        <dbReference type="Proteomes" id="UP001596115"/>
    </source>
</evidence>
<proteinExistence type="predicted"/>
<dbReference type="Proteomes" id="UP001240529">
    <property type="component" value="Unassembled WGS sequence"/>
</dbReference>
<organism evidence="2 4">
    <name type="scientific">Stenotrophomonas geniculata</name>
    <dbReference type="NCBI Taxonomy" id="86188"/>
    <lineage>
        <taxon>Bacteria</taxon>
        <taxon>Pseudomonadati</taxon>
        <taxon>Pseudomonadota</taxon>
        <taxon>Gammaproteobacteria</taxon>
        <taxon>Lysobacterales</taxon>
        <taxon>Lysobacteraceae</taxon>
        <taxon>Stenotrophomonas</taxon>
    </lineage>
</organism>
<sequence length="43" mass="5111">MNDVENDAPDSPRDDFTPLLDRDEVLQDEREDRLGFARRTMRC</sequence>
<accession>A0AAP5F2S0</accession>
<feature type="region of interest" description="Disordered" evidence="1">
    <location>
        <begin position="1"/>
        <end position="26"/>
    </location>
</feature>
<dbReference type="Proteomes" id="UP001596115">
    <property type="component" value="Unassembled WGS sequence"/>
</dbReference>
<reference evidence="2" key="1">
    <citation type="submission" date="2023-07" db="EMBL/GenBank/DDBJ databases">
        <authorList>
            <person name="Shahid S."/>
            <person name="Akbar M.Y."/>
            <person name="Ajmal W."/>
            <person name="Ansari A."/>
            <person name="Ghazanfar S."/>
        </authorList>
    </citation>
    <scope>NUCLEOTIDE SEQUENCE</scope>
    <source>
        <strain evidence="2">NIGAB</strain>
    </source>
</reference>
<dbReference type="EMBL" id="JAVIAC010000010">
    <property type="protein sequence ID" value="MDQ7953756.1"/>
    <property type="molecule type" value="Genomic_DNA"/>
</dbReference>
<evidence type="ECO:0000313" key="3">
    <source>
        <dbReference type="EMBL" id="MFC6069188.1"/>
    </source>
</evidence>